<feature type="transmembrane region" description="Helical" evidence="2">
    <location>
        <begin position="32"/>
        <end position="51"/>
    </location>
</feature>
<keyword evidence="4" id="KW-1185">Reference proteome</keyword>
<dbReference type="RefSeq" id="WP_416206685.1">
    <property type="nucleotide sequence ID" value="NZ_JBBKTX010000018.1"/>
</dbReference>
<evidence type="ECO:0000313" key="4">
    <source>
        <dbReference type="Proteomes" id="UP001620597"/>
    </source>
</evidence>
<keyword evidence="2" id="KW-0812">Transmembrane</keyword>
<proteinExistence type="predicted"/>
<gene>
    <name evidence="3" type="ORF">WG929_14740</name>
</gene>
<reference evidence="3 4" key="1">
    <citation type="submission" date="2024-03" db="EMBL/GenBank/DDBJ databases">
        <title>High-quality draft genome sequence of Oceanobacter sp. wDCs-4.</title>
        <authorList>
            <person name="Dong C."/>
        </authorList>
    </citation>
    <scope>NUCLEOTIDE SEQUENCE [LARGE SCALE GENOMIC DNA]</scope>
    <source>
        <strain evidence="4">wDCs-4</strain>
    </source>
</reference>
<dbReference type="Pfam" id="PF20567">
    <property type="entry name" value="DUF6776"/>
    <property type="match status" value="1"/>
</dbReference>
<protein>
    <submittedName>
        <fullName evidence="3">DUF6776 family protein</fullName>
    </submittedName>
</protein>
<keyword evidence="2" id="KW-0472">Membrane</keyword>
<keyword evidence="2" id="KW-1133">Transmembrane helix</keyword>
<name>A0ABW8NL24_9GAMM</name>
<keyword evidence="1" id="KW-0175">Coiled coil</keyword>
<comment type="caution">
    <text evidence="3">The sequence shown here is derived from an EMBL/GenBank/DDBJ whole genome shotgun (WGS) entry which is preliminary data.</text>
</comment>
<feature type="coiled-coil region" evidence="1">
    <location>
        <begin position="57"/>
        <end position="126"/>
    </location>
</feature>
<evidence type="ECO:0000256" key="2">
    <source>
        <dbReference type="SAM" id="Phobius"/>
    </source>
</evidence>
<evidence type="ECO:0000313" key="3">
    <source>
        <dbReference type="EMBL" id="MFK4753671.1"/>
    </source>
</evidence>
<dbReference type="EMBL" id="JBBKTX010000018">
    <property type="protein sequence ID" value="MFK4753671.1"/>
    <property type="molecule type" value="Genomic_DNA"/>
</dbReference>
<dbReference type="Proteomes" id="UP001620597">
    <property type="component" value="Unassembled WGS sequence"/>
</dbReference>
<sequence>MALNKGAAVLGSLQDELVISRRRPGRELRTRFWMLLLLLLAVGSGFAGGWLGSIRMLESLQAQRDQLLSDLSRNEQTITDLTQHVGILEKGGEVDRYAADSVRGSIRSLEQQVDDLEQDVAFYKSIMDPDAAEKGLRIHDLQLVGLNDGRYQYRLMLTQVADNGNTIAGTITANVVGLNDNGVSATMPLVQLDAAFTGKFRFRYFQELSGELALPDGFTPQRVNVVAQSTGKKARRTEQTYDWTL</sequence>
<accession>A0ABW8NL24</accession>
<dbReference type="InterPro" id="IPR046703">
    <property type="entry name" value="DUF6776"/>
</dbReference>
<organism evidence="3 4">
    <name type="scientific">Oceanobacter antarcticus</name>
    <dbReference type="NCBI Taxonomy" id="3133425"/>
    <lineage>
        <taxon>Bacteria</taxon>
        <taxon>Pseudomonadati</taxon>
        <taxon>Pseudomonadota</taxon>
        <taxon>Gammaproteobacteria</taxon>
        <taxon>Oceanospirillales</taxon>
        <taxon>Oceanospirillaceae</taxon>
        <taxon>Oceanobacter</taxon>
    </lineage>
</organism>
<evidence type="ECO:0000256" key="1">
    <source>
        <dbReference type="SAM" id="Coils"/>
    </source>
</evidence>